<dbReference type="EMBL" id="JAWXYG010000009">
    <property type="protein sequence ID" value="KAK4262746.1"/>
    <property type="molecule type" value="Genomic_DNA"/>
</dbReference>
<dbReference type="Proteomes" id="UP001293593">
    <property type="component" value="Unassembled WGS sequence"/>
</dbReference>
<name>A0AAE1J2T6_9FABA</name>
<gene>
    <name evidence="2" type="ORF">QN277_028264</name>
</gene>
<comment type="caution">
    <text evidence="2">The sequence shown here is derived from an EMBL/GenBank/DDBJ whole genome shotgun (WGS) entry which is preliminary data.</text>
</comment>
<dbReference type="PANTHER" id="PTHR31087">
    <property type="match status" value="1"/>
</dbReference>
<sequence>MGKIYPDDDQLHEANNVDGNMSTSSSKRERYTVWMKSLVFHSNGCTVYNSDGNIVYRVDNYDTKGTREVYLMDLRGTVLCTIQKRKLGFGCWEGFRYCSSRRKEMRWFQVKKCQNMMMKGKGECEITVGREKYWIVAMGKNKAEFGIINMEGQIVAEVQQKESLSGVVLGDDVVTLEVEANTDHSLIMAFVTVYGLIRGVM</sequence>
<protein>
    <recommendedName>
        <fullName evidence="4">Protein LURP-one-related 4</fullName>
    </recommendedName>
</protein>
<dbReference type="InterPro" id="IPR025659">
    <property type="entry name" value="Tubby-like_C"/>
</dbReference>
<dbReference type="Gene3D" id="2.40.160.200">
    <property type="entry name" value="LURP1-related"/>
    <property type="match status" value="1"/>
</dbReference>
<evidence type="ECO:0000313" key="3">
    <source>
        <dbReference type="Proteomes" id="UP001293593"/>
    </source>
</evidence>
<dbReference type="InterPro" id="IPR007612">
    <property type="entry name" value="LOR"/>
</dbReference>
<proteinExistence type="inferred from homology"/>
<comment type="similarity">
    <text evidence="1">Belongs to the LOR family.</text>
</comment>
<dbReference type="Pfam" id="PF04525">
    <property type="entry name" value="LOR"/>
    <property type="match status" value="1"/>
</dbReference>
<evidence type="ECO:0000313" key="2">
    <source>
        <dbReference type="EMBL" id="KAK4262746.1"/>
    </source>
</evidence>
<dbReference type="PANTHER" id="PTHR31087:SF59">
    <property type="entry name" value="PROTEIN LURP-ONE-RELATED 4"/>
    <property type="match status" value="1"/>
</dbReference>
<keyword evidence="3" id="KW-1185">Reference proteome</keyword>
<evidence type="ECO:0000256" key="1">
    <source>
        <dbReference type="ARBA" id="ARBA00005437"/>
    </source>
</evidence>
<dbReference type="InterPro" id="IPR038595">
    <property type="entry name" value="LOR_sf"/>
</dbReference>
<accession>A0AAE1J2T6</accession>
<dbReference type="AlphaFoldDB" id="A0AAE1J2T6"/>
<evidence type="ECO:0008006" key="4">
    <source>
        <dbReference type="Google" id="ProtNLM"/>
    </source>
</evidence>
<dbReference type="SUPFAM" id="SSF54518">
    <property type="entry name" value="Tubby C-terminal domain-like"/>
    <property type="match status" value="1"/>
</dbReference>
<organism evidence="2 3">
    <name type="scientific">Acacia crassicarpa</name>
    <name type="common">northern wattle</name>
    <dbReference type="NCBI Taxonomy" id="499986"/>
    <lineage>
        <taxon>Eukaryota</taxon>
        <taxon>Viridiplantae</taxon>
        <taxon>Streptophyta</taxon>
        <taxon>Embryophyta</taxon>
        <taxon>Tracheophyta</taxon>
        <taxon>Spermatophyta</taxon>
        <taxon>Magnoliopsida</taxon>
        <taxon>eudicotyledons</taxon>
        <taxon>Gunneridae</taxon>
        <taxon>Pentapetalae</taxon>
        <taxon>rosids</taxon>
        <taxon>fabids</taxon>
        <taxon>Fabales</taxon>
        <taxon>Fabaceae</taxon>
        <taxon>Caesalpinioideae</taxon>
        <taxon>mimosoid clade</taxon>
        <taxon>Acacieae</taxon>
        <taxon>Acacia</taxon>
    </lineage>
</organism>
<reference evidence="2" key="1">
    <citation type="submission" date="2023-10" db="EMBL/GenBank/DDBJ databases">
        <title>Chromosome-level genome of the transformable northern wattle, Acacia crassicarpa.</title>
        <authorList>
            <person name="Massaro I."/>
            <person name="Sinha N.R."/>
            <person name="Poethig S."/>
            <person name="Leichty A.R."/>
        </authorList>
    </citation>
    <scope>NUCLEOTIDE SEQUENCE</scope>
    <source>
        <strain evidence="2">Acra3RX</strain>
        <tissue evidence="2">Leaf</tissue>
    </source>
</reference>